<feature type="signal peptide" evidence="1">
    <location>
        <begin position="1"/>
        <end position="23"/>
    </location>
</feature>
<dbReference type="Proteomes" id="UP000284785">
    <property type="component" value="Unassembled WGS sequence"/>
</dbReference>
<dbReference type="SUPFAM" id="SSF52096">
    <property type="entry name" value="ClpP/crotonase"/>
    <property type="match status" value="1"/>
</dbReference>
<reference evidence="3 4" key="1">
    <citation type="submission" date="2018-08" db="EMBL/GenBank/DDBJ databases">
        <title>A genome reference for cultivated species of the human gut microbiota.</title>
        <authorList>
            <person name="Zou Y."/>
            <person name="Xue W."/>
            <person name="Luo G."/>
        </authorList>
    </citation>
    <scope>NUCLEOTIDE SEQUENCE [LARGE SCALE GENOMIC DNA]</scope>
    <source>
        <strain evidence="3 4">AM30-26</strain>
    </source>
</reference>
<dbReference type="Gene3D" id="3.30.750.44">
    <property type="match status" value="1"/>
</dbReference>
<organism evidence="3 4">
    <name type="scientific">Bacteroides thetaiotaomicron</name>
    <dbReference type="NCBI Taxonomy" id="818"/>
    <lineage>
        <taxon>Bacteria</taxon>
        <taxon>Pseudomonadati</taxon>
        <taxon>Bacteroidota</taxon>
        <taxon>Bacteroidia</taxon>
        <taxon>Bacteroidales</taxon>
        <taxon>Bacteroidaceae</taxon>
        <taxon>Bacteroides</taxon>
    </lineage>
</organism>
<evidence type="ECO:0000259" key="2">
    <source>
        <dbReference type="SMART" id="SM00245"/>
    </source>
</evidence>
<dbReference type="Pfam" id="PF03572">
    <property type="entry name" value="Peptidase_S41"/>
    <property type="match status" value="1"/>
</dbReference>
<evidence type="ECO:0000256" key="1">
    <source>
        <dbReference type="SAM" id="SignalP"/>
    </source>
</evidence>
<dbReference type="AlphaFoldDB" id="A0A414HMZ8"/>
<protein>
    <recommendedName>
        <fullName evidence="2">Tail specific protease domain-containing protein</fullName>
    </recommendedName>
</protein>
<feature type="domain" description="Tail specific protease" evidence="2">
    <location>
        <begin position="514"/>
        <end position="712"/>
    </location>
</feature>
<dbReference type="SMART" id="SM00245">
    <property type="entry name" value="TSPc"/>
    <property type="match status" value="1"/>
</dbReference>
<dbReference type="GO" id="GO:0008236">
    <property type="term" value="F:serine-type peptidase activity"/>
    <property type="evidence" value="ECO:0007669"/>
    <property type="project" value="InterPro"/>
</dbReference>
<keyword evidence="1" id="KW-0732">Signal</keyword>
<name>A0A414HMZ8_BACT4</name>
<sequence length="737" mass="84449">MIHMKNRLVGLLVFALVAFNLYAQSDQSKKGLLTFTGTRIISFDPMREMPKMAWYSENQDIRVDEEVLFNNQSSLLIPSVRGKKTEAYFSMNNRDITGKTIVFKGKYKYQQANNAKVSFAIKLDTHLQRIDEKAIDFECNGSQDWKDFYVEMPFTRSKKFFFRILCDGEARLWVNDCQVLIDGQSLDLIKNPDVEVDKDLEFAGNSGISLGDVDGQTLENLVVLGKVWGFLKYFHPQVVVGKYNWDFELFRVMPGIAAAKSKKERNSLLNEWIDKYGKITETEEYVIGDSAQYHRFAQLGWLEDPNVFDKKLSEKLVRIKNAKRNSVLNYYLPILTGKEEVEFARDKPYPSIDWEDQGYRILTVYRLWNAIEHGYPYANLTDHRWSTLLAQYLPEFLNASSEKDLDHSIRKLAAEINDSHGGLEFPNHAPRLYGLPLGLTQTTDGKLVVESTALKQIERGSVILAVNDKPISEIIDNYRSILPSSNEHGLLRNVSFRLFVTSENEMKVTVENQGQSHEYTIPMQSFERASFKGRKSPSDYGLDARKILYVDAGIIGLLELDQMMKTNLNAKGMILDMRKYPRWDIMEVLGKYLYPQPTTFMWYSINSKKFPGNFGLDIIGKIGFKENPDYFKGKIAILVNEMTQSFGELMSVAYRVAPKSAVIGTQTAGANGHVGYLYLPRGIKFTYTMAGAFYPEWKLNQRDGVTIDIPVEQTVEDIAAGEDMWIRKAIEYIESKR</sequence>
<comment type="caution">
    <text evidence="3">The sequence shown here is derived from an EMBL/GenBank/DDBJ whole genome shotgun (WGS) entry which is preliminary data.</text>
</comment>
<dbReference type="Gene3D" id="3.90.226.10">
    <property type="entry name" value="2-enoyl-CoA Hydratase, Chain A, domain 1"/>
    <property type="match status" value="1"/>
</dbReference>
<dbReference type="EMBL" id="QSJP01000008">
    <property type="protein sequence ID" value="RHD88337.1"/>
    <property type="molecule type" value="Genomic_DNA"/>
</dbReference>
<evidence type="ECO:0000313" key="4">
    <source>
        <dbReference type="Proteomes" id="UP000284785"/>
    </source>
</evidence>
<dbReference type="InterPro" id="IPR005151">
    <property type="entry name" value="Tail-specific_protease"/>
</dbReference>
<proteinExistence type="predicted"/>
<gene>
    <name evidence="3" type="ORF">DW780_11265</name>
</gene>
<dbReference type="InterPro" id="IPR029045">
    <property type="entry name" value="ClpP/crotonase-like_dom_sf"/>
</dbReference>
<feature type="chain" id="PRO_5019564730" description="Tail specific protease domain-containing protein" evidence="1">
    <location>
        <begin position="24"/>
        <end position="737"/>
    </location>
</feature>
<dbReference type="GO" id="GO:0006508">
    <property type="term" value="P:proteolysis"/>
    <property type="evidence" value="ECO:0007669"/>
    <property type="project" value="InterPro"/>
</dbReference>
<evidence type="ECO:0000313" key="3">
    <source>
        <dbReference type="EMBL" id="RHD88337.1"/>
    </source>
</evidence>
<accession>A0A414HMZ8</accession>